<evidence type="ECO:0000259" key="3">
    <source>
        <dbReference type="PROSITE" id="PS50110"/>
    </source>
</evidence>
<keyword evidence="1 2" id="KW-0597">Phosphoprotein</keyword>
<evidence type="ECO:0000256" key="1">
    <source>
        <dbReference type="ARBA" id="ARBA00022553"/>
    </source>
</evidence>
<sequence>MMITSKKILLAEDDEDDKMIFSEILNELKATNDFQFDAVDNGLQILQLLKDGTQLPDLVVLDQNMPQMNGKETLQIIREDARLHHIPVVIYSTYNDSRLSSECFSIGVTQIITKPDSFEGFRDMIVTLVDKYLPKA</sequence>
<dbReference type="SMART" id="SM00448">
    <property type="entry name" value="REC"/>
    <property type="match status" value="1"/>
</dbReference>
<proteinExistence type="predicted"/>
<organism evidence="4 5">
    <name type="scientific">Chitinophaga rupis</name>
    <dbReference type="NCBI Taxonomy" id="573321"/>
    <lineage>
        <taxon>Bacteria</taxon>
        <taxon>Pseudomonadati</taxon>
        <taxon>Bacteroidota</taxon>
        <taxon>Chitinophagia</taxon>
        <taxon>Chitinophagales</taxon>
        <taxon>Chitinophagaceae</taxon>
        <taxon>Chitinophaga</taxon>
    </lineage>
</organism>
<dbReference type="Proteomes" id="UP000198984">
    <property type="component" value="Unassembled WGS sequence"/>
</dbReference>
<evidence type="ECO:0000313" key="4">
    <source>
        <dbReference type="EMBL" id="SEN21745.1"/>
    </source>
</evidence>
<dbReference type="Gene3D" id="3.40.50.2300">
    <property type="match status" value="1"/>
</dbReference>
<evidence type="ECO:0000256" key="2">
    <source>
        <dbReference type="PROSITE-ProRule" id="PRU00169"/>
    </source>
</evidence>
<protein>
    <submittedName>
        <fullName evidence="4">Response regulator receiver domain-containing protein</fullName>
    </submittedName>
</protein>
<gene>
    <name evidence="4" type="ORF">SAMN04488505_1096</name>
</gene>
<accession>A0A1H8EQI2</accession>
<dbReference type="PROSITE" id="PS50110">
    <property type="entry name" value="RESPONSE_REGULATORY"/>
    <property type="match status" value="1"/>
</dbReference>
<dbReference type="PANTHER" id="PTHR44591">
    <property type="entry name" value="STRESS RESPONSE REGULATOR PROTEIN 1"/>
    <property type="match status" value="1"/>
</dbReference>
<dbReference type="AlphaFoldDB" id="A0A1H8EQI2"/>
<dbReference type="STRING" id="573321.SAMN04488505_1096"/>
<name>A0A1H8EQI2_9BACT</name>
<dbReference type="EMBL" id="FOBB01000009">
    <property type="protein sequence ID" value="SEN21745.1"/>
    <property type="molecule type" value="Genomic_DNA"/>
</dbReference>
<dbReference type="PANTHER" id="PTHR44591:SF3">
    <property type="entry name" value="RESPONSE REGULATORY DOMAIN-CONTAINING PROTEIN"/>
    <property type="match status" value="1"/>
</dbReference>
<dbReference type="InterPro" id="IPR001789">
    <property type="entry name" value="Sig_transdc_resp-reg_receiver"/>
</dbReference>
<dbReference type="Pfam" id="PF00072">
    <property type="entry name" value="Response_reg"/>
    <property type="match status" value="1"/>
</dbReference>
<keyword evidence="5" id="KW-1185">Reference proteome</keyword>
<evidence type="ECO:0000313" key="5">
    <source>
        <dbReference type="Proteomes" id="UP000198984"/>
    </source>
</evidence>
<reference evidence="4 5" key="1">
    <citation type="submission" date="2016-10" db="EMBL/GenBank/DDBJ databases">
        <authorList>
            <person name="de Groot N.N."/>
        </authorList>
    </citation>
    <scope>NUCLEOTIDE SEQUENCE [LARGE SCALE GENOMIC DNA]</scope>
    <source>
        <strain evidence="4 5">DSM 21039</strain>
    </source>
</reference>
<dbReference type="InterPro" id="IPR050595">
    <property type="entry name" value="Bact_response_regulator"/>
</dbReference>
<dbReference type="InterPro" id="IPR011006">
    <property type="entry name" value="CheY-like_superfamily"/>
</dbReference>
<dbReference type="GO" id="GO:0000160">
    <property type="term" value="P:phosphorelay signal transduction system"/>
    <property type="evidence" value="ECO:0007669"/>
    <property type="project" value="InterPro"/>
</dbReference>
<feature type="domain" description="Response regulatory" evidence="3">
    <location>
        <begin position="7"/>
        <end position="129"/>
    </location>
</feature>
<feature type="modified residue" description="4-aspartylphosphate" evidence="2">
    <location>
        <position position="62"/>
    </location>
</feature>
<dbReference type="SUPFAM" id="SSF52172">
    <property type="entry name" value="CheY-like"/>
    <property type="match status" value="1"/>
</dbReference>